<dbReference type="Pfam" id="PF11288">
    <property type="entry name" value="DUF3089"/>
    <property type="match status" value="1"/>
</dbReference>
<keyword evidence="2" id="KW-1185">Reference proteome</keyword>
<dbReference type="SUPFAM" id="SSF53474">
    <property type="entry name" value="alpha/beta-Hydrolases"/>
    <property type="match status" value="1"/>
</dbReference>
<dbReference type="PROSITE" id="PS51257">
    <property type="entry name" value="PROKAR_LIPOPROTEIN"/>
    <property type="match status" value="1"/>
</dbReference>
<gene>
    <name evidence="1" type="ORF">EHW67_11460</name>
</gene>
<dbReference type="Proteomes" id="UP000267585">
    <property type="component" value="Unassembled WGS sequence"/>
</dbReference>
<proteinExistence type="predicted"/>
<comment type="caution">
    <text evidence="1">The sequence shown here is derived from an EMBL/GenBank/DDBJ whole genome shotgun (WGS) entry which is preliminary data.</text>
</comment>
<accession>A0A3S0C791</accession>
<protein>
    <submittedName>
        <fullName evidence="1">DUF3089 domain-containing protein</fullName>
    </submittedName>
</protein>
<dbReference type="RefSeq" id="WP_126162506.1">
    <property type="nucleotide sequence ID" value="NZ_RQPJ01000005.1"/>
</dbReference>
<dbReference type="EMBL" id="RQPJ01000005">
    <property type="protein sequence ID" value="RTE53610.1"/>
    <property type="molecule type" value="Genomic_DNA"/>
</dbReference>
<dbReference type="InterPro" id="IPR021440">
    <property type="entry name" value="DUF3089"/>
</dbReference>
<dbReference type="Gene3D" id="3.40.50.1820">
    <property type="entry name" value="alpha/beta hydrolase"/>
    <property type="match status" value="1"/>
</dbReference>
<evidence type="ECO:0000313" key="1">
    <source>
        <dbReference type="EMBL" id="RTE53610.1"/>
    </source>
</evidence>
<evidence type="ECO:0000313" key="2">
    <source>
        <dbReference type="Proteomes" id="UP000267585"/>
    </source>
</evidence>
<sequence length="401" mass="45855">MKYLYTLTIALIWTSYSCSKNNETTKDPVTVSDHLNYSNMENWAFHPEKNGTLLNHYNLDVAVINENLQTDSIISIPNNSSTDTGVDVFFVHPTVLSQINDPPQNIVLEEQSEFMVSATILAQAGLMAKYGRFFAPRYRQSTGTTYRTTTSKELQASIITVSYNDVKAAFINYLTNYNNGNKIILAGHSQGSFLLAMLLRDVFDNNEDLKSKLVTAALGGIGYVYAAQDSYEGGWWKNIPLCTAMEQCGCIHNWRSFDEGQSLPEINTGLPEFNPHLIDQGLIYRTVDQNQDWFVQDSEYYGSDVQPLRYYIVPNQQYNLSEDANFIAFDKLYNVRFAREGPFKVGLNVELTPSTNDQRPNDLADELNHPNYDYWGYHRKDYNIYLWALLEQIDLKLQNCK</sequence>
<dbReference type="InterPro" id="IPR029058">
    <property type="entry name" value="AB_hydrolase_fold"/>
</dbReference>
<dbReference type="AlphaFoldDB" id="A0A3S0C791"/>
<dbReference type="OrthoDB" id="1521787at2"/>
<organism evidence="1 2">
    <name type="scientific">Arenibacter aquaticus</name>
    <dbReference type="NCBI Taxonomy" id="2489054"/>
    <lineage>
        <taxon>Bacteria</taxon>
        <taxon>Pseudomonadati</taxon>
        <taxon>Bacteroidota</taxon>
        <taxon>Flavobacteriia</taxon>
        <taxon>Flavobacteriales</taxon>
        <taxon>Flavobacteriaceae</taxon>
        <taxon>Arenibacter</taxon>
    </lineage>
</organism>
<name>A0A3S0C791_9FLAO</name>
<reference evidence="1 2" key="1">
    <citation type="submission" date="2018-11" db="EMBL/GenBank/DDBJ databases">
        <title>Arenibacter aquaticus sp.nov., a marine bacterium isolated from surface seawater in the South China Sea.</title>
        <authorList>
            <person name="Guo J."/>
            <person name="Sun J."/>
        </authorList>
    </citation>
    <scope>NUCLEOTIDE SEQUENCE [LARGE SCALE GENOMIC DNA]</scope>
    <source>
        <strain evidence="1 2">GUO666</strain>
    </source>
</reference>